<dbReference type="InterPro" id="IPR004113">
    <property type="entry name" value="FAD-bd_oxidored_4_C"/>
</dbReference>
<dbReference type="Pfam" id="PF02913">
    <property type="entry name" value="FAD-oxidase_C"/>
    <property type="match status" value="1"/>
</dbReference>
<dbReference type="FunFam" id="3.30.43.10:FF:000010">
    <property type="entry name" value="probable D-lactate dehydrogenase, mitochondrial"/>
    <property type="match status" value="1"/>
</dbReference>
<evidence type="ECO:0000256" key="13">
    <source>
        <dbReference type="ARBA" id="ARBA00063083"/>
    </source>
</evidence>
<dbReference type="FunFam" id="1.10.45.10:FF:000001">
    <property type="entry name" value="D-lactate dehydrogenase mitochondrial"/>
    <property type="match status" value="1"/>
</dbReference>
<keyword evidence="18" id="KW-1185">Reference proteome</keyword>
<dbReference type="RefSeq" id="XP_009021840.1">
    <property type="nucleotide sequence ID" value="XM_009023592.1"/>
</dbReference>
<gene>
    <name evidence="17" type="primary">20210303</name>
    <name evidence="16" type="ORF">HELRODRAFT_185793</name>
</gene>
<evidence type="ECO:0000256" key="4">
    <source>
        <dbReference type="ARBA" id="ARBA00022630"/>
    </source>
</evidence>
<dbReference type="CTD" id="20210303"/>
<name>T1FNA6_HELRO</name>
<dbReference type="STRING" id="6412.T1FNA6"/>
<dbReference type="SUPFAM" id="SSF55103">
    <property type="entry name" value="FAD-linked oxidases, C-terminal domain"/>
    <property type="match status" value="1"/>
</dbReference>
<dbReference type="FunFam" id="3.30.70.2740:FF:000001">
    <property type="entry name" value="D-lactate dehydrogenase mitochondrial"/>
    <property type="match status" value="1"/>
</dbReference>
<dbReference type="GO" id="GO:0050660">
    <property type="term" value="F:flavin adenine dinucleotide binding"/>
    <property type="evidence" value="ECO:0000318"/>
    <property type="project" value="GO_Central"/>
</dbReference>
<comment type="catalytic activity">
    <reaction evidence="11">
        <text>(R)-lactate + 2 Fe(III)-[cytochrome c] = 2 Fe(II)-[cytochrome c] + pyruvate + 2 H(+)</text>
        <dbReference type="Rhea" id="RHEA:13521"/>
        <dbReference type="Rhea" id="RHEA-COMP:10350"/>
        <dbReference type="Rhea" id="RHEA-COMP:14399"/>
        <dbReference type="ChEBI" id="CHEBI:15361"/>
        <dbReference type="ChEBI" id="CHEBI:15378"/>
        <dbReference type="ChEBI" id="CHEBI:16004"/>
        <dbReference type="ChEBI" id="CHEBI:29033"/>
        <dbReference type="ChEBI" id="CHEBI:29034"/>
        <dbReference type="EC" id="1.1.2.4"/>
    </reaction>
    <physiologicalReaction direction="left-to-right" evidence="11">
        <dbReference type="Rhea" id="RHEA:13522"/>
    </physiologicalReaction>
</comment>
<keyword evidence="8" id="KW-0560">Oxidoreductase</keyword>
<evidence type="ECO:0000313" key="17">
    <source>
        <dbReference type="EnsemblMetazoa" id="HelroP185793"/>
    </source>
</evidence>
<protein>
    <recommendedName>
        <fullName evidence="14">Probable D-lactate dehydrogenase, mitochondrial</fullName>
        <ecNumber evidence="10">1.1.2.4</ecNumber>
    </recommendedName>
</protein>
<dbReference type="eggNOG" id="KOG1231">
    <property type="taxonomic scope" value="Eukaryota"/>
</dbReference>
<evidence type="ECO:0000313" key="16">
    <source>
        <dbReference type="EMBL" id="ESO00066.1"/>
    </source>
</evidence>
<dbReference type="GO" id="GO:0004458">
    <property type="term" value="F:D-lactate dehydrogenase (cytochrome) activity"/>
    <property type="evidence" value="ECO:0000318"/>
    <property type="project" value="GO_Central"/>
</dbReference>
<keyword evidence="6" id="KW-0809">Transit peptide</keyword>
<dbReference type="SUPFAM" id="SSF56176">
    <property type="entry name" value="FAD-binding/transporter-associated domain-like"/>
    <property type="match status" value="1"/>
</dbReference>
<keyword evidence="9" id="KW-0496">Mitochondrion</keyword>
<dbReference type="InterPro" id="IPR006094">
    <property type="entry name" value="Oxid_FAD_bind_N"/>
</dbReference>
<dbReference type="Proteomes" id="UP000015101">
    <property type="component" value="Unassembled WGS sequence"/>
</dbReference>
<evidence type="ECO:0000256" key="11">
    <source>
        <dbReference type="ARBA" id="ARBA00051477"/>
    </source>
</evidence>
<dbReference type="OMA" id="GQGFEWA"/>
<comment type="function">
    <text evidence="12">Involved in D-lactate, but not L-lactate catabolic process.</text>
</comment>
<dbReference type="PANTHER" id="PTHR11748">
    <property type="entry name" value="D-LACTATE DEHYDROGENASE"/>
    <property type="match status" value="1"/>
</dbReference>
<accession>T1FNA6</accession>
<evidence type="ECO:0000256" key="1">
    <source>
        <dbReference type="ARBA" id="ARBA00001974"/>
    </source>
</evidence>
<dbReference type="GO" id="GO:0005739">
    <property type="term" value="C:mitochondrion"/>
    <property type="evidence" value="ECO:0000318"/>
    <property type="project" value="GO_Central"/>
</dbReference>
<evidence type="ECO:0000256" key="3">
    <source>
        <dbReference type="ARBA" id="ARBA00008000"/>
    </source>
</evidence>
<organism evidence="17 18">
    <name type="scientific">Helobdella robusta</name>
    <name type="common">Californian leech</name>
    <dbReference type="NCBI Taxonomy" id="6412"/>
    <lineage>
        <taxon>Eukaryota</taxon>
        <taxon>Metazoa</taxon>
        <taxon>Spiralia</taxon>
        <taxon>Lophotrochozoa</taxon>
        <taxon>Annelida</taxon>
        <taxon>Clitellata</taxon>
        <taxon>Hirudinea</taxon>
        <taxon>Rhynchobdellida</taxon>
        <taxon>Glossiphoniidae</taxon>
        <taxon>Helobdella</taxon>
    </lineage>
</organism>
<feature type="domain" description="FAD-binding PCMH-type" evidence="15">
    <location>
        <begin position="55"/>
        <end position="235"/>
    </location>
</feature>
<keyword evidence="4" id="KW-0285">Flavoprotein</keyword>
<dbReference type="AlphaFoldDB" id="T1FNA6"/>
<keyword evidence="5" id="KW-0274">FAD</keyword>
<evidence type="ECO:0000256" key="12">
    <source>
        <dbReference type="ARBA" id="ARBA00053432"/>
    </source>
</evidence>
<comment type="cofactor">
    <cofactor evidence="1">
        <name>FAD</name>
        <dbReference type="ChEBI" id="CHEBI:57692"/>
    </cofactor>
</comment>
<dbReference type="InterPro" id="IPR016166">
    <property type="entry name" value="FAD-bd_PCMH"/>
</dbReference>
<comment type="subcellular location">
    <subcellularLocation>
        <location evidence="2">Mitochondrion</location>
    </subcellularLocation>
</comment>
<dbReference type="InterPro" id="IPR016169">
    <property type="entry name" value="FAD-bd_PCMH_sub2"/>
</dbReference>
<evidence type="ECO:0000256" key="9">
    <source>
        <dbReference type="ARBA" id="ARBA00023128"/>
    </source>
</evidence>
<sequence>MFTKQLSTPLKLIKRCYNRVTPEIISSLKHQLGEGQISTSQSVREHHGKDESSIRITIPDVVVFPQTTKDVSMVLKLCNHNEIPVIPFGTGTGLAGGVSPLMSCVSMDLTKMDQIVDLHVEDFDVTVQPGVTRKQINNYLKDYGLMFPVDPGADASLCGMAATSASGTNAVKYGTMKSNVLNMEVVLADGTVIHTAGKGRRSRKSAAGYNLTNLFIGTEGTLGVITSATLKLYGIPEMKTSAVCQFKTVGGAIRSTIEVIQNGIDIARIEFLDEMSMRLCKRYSKLDYMSEEPTLFLEFQGSQKTIEDYIELTSQITKSNGGGEFMYTLKQEDTNQLWAARHNYFYAVLASSPNKKSYTTDVAVPISRLEQVVEEAREIINKSGFLGPIAGHVGDGNFHAILLFNPADAEEVQRCNHVAHEISKLALRHDGTCTGEHGIGLEKKLILPEEVGMESVDVMKKLKMALDPKGILNPGKLLA</sequence>
<dbReference type="GO" id="GO:0071949">
    <property type="term" value="F:FAD binding"/>
    <property type="evidence" value="ECO:0007669"/>
    <property type="project" value="InterPro"/>
</dbReference>
<dbReference type="OrthoDB" id="5332616at2759"/>
<dbReference type="EC" id="1.1.2.4" evidence="10"/>
<evidence type="ECO:0000256" key="7">
    <source>
        <dbReference type="ARBA" id="ARBA00022990"/>
    </source>
</evidence>
<evidence type="ECO:0000256" key="2">
    <source>
        <dbReference type="ARBA" id="ARBA00004173"/>
    </source>
</evidence>
<dbReference type="HOGENOM" id="CLU_017779_3_0_1"/>
<proteinExistence type="inferred from homology"/>
<dbReference type="EMBL" id="AMQM01005650">
    <property type="status" value="NOT_ANNOTATED_CDS"/>
    <property type="molecule type" value="Genomic_DNA"/>
</dbReference>
<reference evidence="16 18" key="2">
    <citation type="journal article" date="2013" name="Nature">
        <title>Insights into bilaterian evolution from three spiralian genomes.</title>
        <authorList>
            <person name="Simakov O."/>
            <person name="Marletaz F."/>
            <person name="Cho S.J."/>
            <person name="Edsinger-Gonzales E."/>
            <person name="Havlak P."/>
            <person name="Hellsten U."/>
            <person name="Kuo D.H."/>
            <person name="Larsson T."/>
            <person name="Lv J."/>
            <person name="Arendt D."/>
            <person name="Savage R."/>
            <person name="Osoegawa K."/>
            <person name="de Jong P."/>
            <person name="Grimwood J."/>
            <person name="Chapman J.A."/>
            <person name="Shapiro H."/>
            <person name="Aerts A."/>
            <person name="Otillar R.P."/>
            <person name="Terry A.Y."/>
            <person name="Boore J.L."/>
            <person name="Grigoriev I.V."/>
            <person name="Lindberg D.R."/>
            <person name="Seaver E.C."/>
            <person name="Weisblat D.A."/>
            <person name="Putnam N.H."/>
            <person name="Rokhsar D.S."/>
        </authorList>
    </citation>
    <scope>NUCLEOTIDE SEQUENCE</scope>
</reference>
<evidence type="ECO:0000256" key="6">
    <source>
        <dbReference type="ARBA" id="ARBA00022946"/>
    </source>
</evidence>
<dbReference type="Gene3D" id="1.10.45.10">
    <property type="entry name" value="Vanillyl-alcohol Oxidase, Chain A, domain 4"/>
    <property type="match status" value="1"/>
</dbReference>
<dbReference type="InterPro" id="IPR016171">
    <property type="entry name" value="Vanillyl_alc_oxidase_C-sub2"/>
</dbReference>
<evidence type="ECO:0000256" key="14">
    <source>
        <dbReference type="ARBA" id="ARBA00072812"/>
    </source>
</evidence>
<reference evidence="18" key="1">
    <citation type="submission" date="2012-12" db="EMBL/GenBank/DDBJ databases">
        <authorList>
            <person name="Hellsten U."/>
            <person name="Grimwood J."/>
            <person name="Chapman J.A."/>
            <person name="Shapiro H."/>
            <person name="Aerts A."/>
            <person name="Otillar R.P."/>
            <person name="Terry A.Y."/>
            <person name="Boore J.L."/>
            <person name="Simakov O."/>
            <person name="Marletaz F."/>
            <person name="Cho S.-J."/>
            <person name="Edsinger-Gonzales E."/>
            <person name="Havlak P."/>
            <person name="Kuo D.-H."/>
            <person name="Larsson T."/>
            <person name="Lv J."/>
            <person name="Arendt D."/>
            <person name="Savage R."/>
            <person name="Osoegawa K."/>
            <person name="de Jong P."/>
            <person name="Lindberg D.R."/>
            <person name="Seaver E.C."/>
            <person name="Weisblat D.A."/>
            <person name="Putnam N.H."/>
            <person name="Grigoriev I.V."/>
            <person name="Rokhsar D.S."/>
        </authorList>
    </citation>
    <scope>NUCLEOTIDE SEQUENCE</scope>
</reference>
<dbReference type="GO" id="GO:1903457">
    <property type="term" value="P:lactate catabolic process"/>
    <property type="evidence" value="ECO:0000318"/>
    <property type="project" value="GO_Central"/>
</dbReference>
<dbReference type="GeneID" id="20210303"/>
<dbReference type="InterPro" id="IPR016164">
    <property type="entry name" value="FAD-linked_Oxase-like_C"/>
</dbReference>
<dbReference type="Gene3D" id="3.30.70.2740">
    <property type="match status" value="1"/>
</dbReference>
<reference evidence="17" key="3">
    <citation type="submission" date="2015-06" db="UniProtKB">
        <authorList>
            <consortium name="EnsemblMetazoa"/>
        </authorList>
    </citation>
    <scope>IDENTIFICATION</scope>
</reference>
<dbReference type="PANTHER" id="PTHR11748:SF111">
    <property type="entry name" value="D-LACTATE DEHYDROGENASE, MITOCHONDRIAL-RELATED"/>
    <property type="match status" value="1"/>
</dbReference>
<evidence type="ECO:0000256" key="10">
    <source>
        <dbReference type="ARBA" id="ARBA00038897"/>
    </source>
</evidence>
<dbReference type="Pfam" id="PF01565">
    <property type="entry name" value="FAD_binding_4"/>
    <property type="match status" value="1"/>
</dbReference>
<dbReference type="GO" id="GO:0008720">
    <property type="term" value="F:D-lactate dehydrogenase (NAD+) activity"/>
    <property type="evidence" value="ECO:0000318"/>
    <property type="project" value="GO_Central"/>
</dbReference>
<dbReference type="InterPro" id="IPR036318">
    <property type="entry name" value="FAD-bd_PCMH-like_sf"/>
</dbReference>
<evidence type="ECO:0000313" key="18">
    <source>
        <dbReference type="Proteomes" id="UP000015101"/>
    </source>
</evidence>
<evidence type="ECO:0000256" key="8">
    <source>
        <dbReference type="ARBA" id="ARBA00023002"/>
    </source>
</evidence>
<dbReference type="FunFam" id="3.30.465.10:FF:000030">
    <property type="entry name" value="probable D-lactate dehydrogenase, mitochondrial"/>
    <property type="match status" value="1"/>
</dbReference>
<dbReference type="Gene3D" id="3.30.465.10">
    <property type="match status" value="1"/>
</dbReference>
<keyword evidence="7" id="KW-0007">Acetylation</keyword>
<comment type="similarity">
    <text evidence="3">Belongs to the FAD-binding oxidoreductase/transferase type 4 family.</text>
</comment>
<dbReference type="KEGG" id="hro:HELRODRAFT_185793"/>
<comment type="subunit">
    <text evidence="13">Interacts with CSRP3.</text>
</comment>
<dbReference type="PROSITE" id="PS51387">
    <property type="entry name" value="FAD_PCMH"/>
    <property type="match status" value="1"/>
</dbReference>
<dbReference type="EnsemblMetazoa" id="HelroT185793">
    <property type="protein sequence ID" value="HelroP185793"/>
    <property type="gene ID" value="HelroG185793"/>
</dbReference>
<dbReference type="InParanoid" id="T1FNA6"/>
<evidence type="ECO:0000256" key="5">
    <source>
        <dbReference type="ARBA" id="ARBA00022827"/>
    </source>
</evidence>
<dbReference type="EMBL" id="KB097026">
    <property type="protein sequence ID" value="ESO00066.1"/>
    <property type="molecule type" value="Genomic_DNA"/>
</dbReference>
<evidence type="ECO:0000259" key="15">
    <source>
        <dbReference type="PROSITE" id="PS51387"/>
    </source>
</evidence>